<evidence type="ECO:0000256" key="1">
    <source>
        <dbReference type="ARBA" id="ARBA00001970"/>
    </source>
</evidence>
<evidence type="ECO:0000256" key="4">
    <source>
        <dbReference type="ARBA" id="ARBA00022475"/>
    </source>
</evidence>
<dbReference type="PANTHER" id="PTHR30529:SF1">
    <property type="entry name" value="CYTOCHROME B561 HOMOLOG 2"/>
    <property type="match status" value="1"/>
</dbReference>
<evidence type="ECO:0000256" key="13">
    <source>
        <dbReference type="SAM" id="Phobius"/>
    </source>
</evidence>
<dbReference type="Pfam" id="PF01292">
    <property type="entry name" value="Ni_hydr_CYTB"/>
    <property type="match status" value="1"/>
</dbReference>
<accession>A0A2N9YJB2</accession>
<dbReference type="OrthoDB" id="8589936at2"/>
<dbReference type="EMBL" id="CP018889">
    <property type="protein sequence ID" value="AUI70598.2"/>
    <property type="molecule type" value="Genomic_DNA"/>
</dbReference>
<keyword evidence="5" id="KW-0349">Heme</keyword>
<keyword evidence="16" id="KW-1185">Reference proteome</keyword>
<evidence type="ECO:0000256" key="7">
    <source>
        <dbReference type="ARBA" id="ARBA00022723"/>
    </source>
</evidence>
<feature type="transmembrane region" description="Helical" evidence="13">
    <location>
        <begin position="12"/>
        <end position="34"/>
    </location>
</feature>
<dbReference type="STRING" id="288004.AL038_13680"/>
<feature type="domain" description="Cytochrome b561 bacterial/Ni-hydrogenase" evidence="14">
    <location>
        <begin position="10"/>
        <end position="180"/>
    </location>
</feature>
<feature type="transmembrane region" description="Helical" evidence="13">
    <location>
        <begin position="150"/>
        <end position="170"/>
    </location>
</feature>
<protein>
    <submittedName>
        <fullName evidence="15">Cytochrome b</fullName>
    </submittedName>
</protein>
<evidence type="ECO:0000256" key="9">
    <source>
        <dbReference type="ARBA" id="ARBA00022989"/>
    </source>
</evidence>
<evidence type="ECO:0000256" key="10">
    <source>
        <dbReference type="ARBA" id="ARBA00023004"/>
    </source>
</evidence>
<dbReference type="RefSeq" id="WP_062153718.1">
    <property type="nucleotide sequence ID" value="NZ_CP012373.2"/>
</dbReference>
<evidence type="ECO:0000256" key="11">
    <source>
        <dbReference type="ARBA" id="ARBA00023136"/>
    </source>
</evidence>
<keyword evidence="10" id="KW-0408">Iron</keyword>
<keyword evidence="8" id="KW-0249">Electron transport</keyword>
<evidence type="ECO:0000256" key="2">
    <source>
        <dbReference type="ARBA" id="ARBA00004651"/>
    </source>
</evidence>
<keyword evidence="6 13" id="KW-0812">Transmembrane</keyword>
<dbReference type="InterPro" id="IPR052168">
    <property type="entry name" value="Cytochrome_b561_oxidase"/>
</dbReference>
<dbReference type="GO" id="GO:0009055">
    <property type="term" value="F:electron transfer activity"/>
    <property type="evidence" value="ECO:0007669"/>
    <property type="project" value="InterPro"/>
</dbReference>
<evidence type="ECO:0000256" key="8">
    <source>
        <dbReference type="ARBA" id="ARBA00022982"/>
    </source>
</evidence>
<keyword evidence="7" id="KW-0479">Metal-binding</keyword>
<proteinExistence type="inferred from homology"/>
<evidence type="ECO:0000256" key="12">
    <source>
        <dbReference type="ARBA" id="ARBA00037975"/>
    </source>
</evidence>
<evidence type="ECO:0000256" key="3">
    <source>
        <dbReference type="ARBA" id="ARBA00022448"/>
    </source>
</evidence>
<comment type="cofactor">
    <cofactor evidence="1">
        <name>heme b</name>
        <dbReference type="ChEBI" id="CHEBI:60344"/>
    </cofactor>
</comment>
<keyword evidence="11 13" id="KW-0472">Membrane</keyword>
<evidence type="ECO:0000256" key="6">
    <source>
        <dbReference type="ARBA" id="ARBA00022692"/>
    </source>
</evidence>
<evidence type="ECO:0000256" key="5">
    <source>
        <dbReference type="ARBA" id="ARBA00022617"/>
    </source>
</evidence>
<dbReference type="PANTHER" id="PTHR30529">
    <property type="entry name" value="CYTOCHROME B561"/>
    <property type="match status" value="1"/>
</dbReference>
<dbReference type="InterPro" id="IPR011577">
    <property type="entry name" value="Cyt_b561_bac/Ni-Hgenase"/>
</dbReference>
<keyword evidence="3" id="KW-0813">Transport</keyword>
<organism evidence="15 16">
    <name type="scientific">Beggiatoa leptomitoformis</name>
    <dbReference type="NCBI Taxonomy" id="288004"/>
    <lineage>
        <taxon>Bacteria</taxon>
        <taxon>Pseudomonadati</taxon>
        <taxon>Pseudomonadota</taxon>
        <taxon>Gammaproteobacteria</taxon>
        <taxon>Thiotrichales</taxon>
        <taxon>Thiotrichaceae</taxon>
        <taxon>Beggiatoa</taxon>
    </lineage>
</organism>
<dbReference type="Proteomes" id="UP000234271">
    <property type="component" value="Chromosome"/>
</dbReference>
<dbReference type="SUPFAM" id="SSF81342">
    <property type="entry name" value="Transmembrane di-heme cytochromes"/>
    <property type="match status" value="1"/>
</dbReference>
<dbReference type="KEGG" id="blep:AL038_13680"/>
<gene>
    <name evidence="15" type="ORF">BLE401_10580</name>
</gene>
<sequence length="188" mass="21552">MIPLYNTDERYGSVAMFFHWAIALLFLILVVLGLTMTDMEDSNEKWQLYSLHKSFGLTLALLVILRIFWRFTNPVPLLPETLKAYEKFLAHAVHIGLYGIMLIMPISGIIDSYAGGYKVDFFGLSLLPKSPKRSELGESIALMVHVYGSYVFYGLFFLHIAGVIKHHFILKDNTLRRMLPIALRLKIK</sequence>
<evidence type="ECO:0000313" key="15">
    <source>
        <dbReference type="EMBL" id="AUI70598.2"/>
    </source>
</evidence>
<dbReference type="AlphaFoldDB" id="A0A2N9YJB2"/>
<dbReference type="GO" id="GO:0022904">
    <property type="term" value="P:respiratory electron transport chain"/>
    <property type="evidence" value="ECO:0007669"/>
    <property type="project" value="InterPro"/>
</dbReference>
<keyword evidence="4" id="KW-1003">Cell membrane</keyword>
<dbReference type="Gene3D" id="1.20.950.20">
    <property type="entry name" value="Transmembrane di-heme cytochromes, Chain C"/>
    <property type="match status" value="1"/>
</dbReference>
<comment type="similarity">
    <text evidence="12">Belongs to the cytochrome b561 family.</text>
</comment>
<comment type="subcellular location">
    <subcellularLocation>
        <location evidence="2">Cell membrane</location>
        <topology evidence="2">Multi-pass membrane protein</topology>
    </subcellularLocation>
</comment>
<reference evidence="16" key="1">
    <citation type="submission" date="2016-12" db="EMBL/GenBank/DDBJ databases">
        <title>Complete Genome Sequence of Beggiatoa leptomitiformis D-401.</title>
        <authorList>
            <person name="Fomenkov A."/>
            <person name="Vincze T."/>
            <person name="Grabovich M."/>
            <person name="Anton B.P."/>
            <person name="Dubinina G."/>
            <person name="Orlova M."/>
            <person name="Belousova E."/>
            <person name="Roberts R.J."/>
        </authorList>
    </citation>
    <scope>NUCLEOTIDE SEQUENCE [LARGE SCALE GENOMIC DNA]</scope>
    <source>
        <strain evidence="16">D-401</strain>
    </source>
</reference>
<dbReference type="GO" id="GO:0046872">
    <property type="term" value="F:metal ion binding"/>
    <property type="evidence" value="ECO:0007669"/>
    <property type="project" value="UniProtKB-KW"/>
</dbReference>
<dbReference type="GO" id="GO:0020037">
    <property type="term" value="F:heme binding"/>
    <property type="evidence" value="ECO:0007669"/>
    <property type="project" value="TreeGrafter"/>
</dbReference>
<evidence type="ECO:0000313" key="16">
    <source>
        <dbReference type="Proteomes" id="UP000234271"/>
    </source>
</evidence>
<name>A0A2N9YJB2_9GAMM</name>
<dbReference type="InterPro" id="IPR016174">
    <property type="entry name" value="Di-haem_cyt_TM"/>
</dbReference>
<feature type="transmembrane region" description="Helical" evidence="13">
    <location>
        <begin position="46"/>
        <end position="68"/>
    </location>
</feature>
<keyword evidence="9 13" id="KW-1133">Transmembrane helix</keyword>
<evidence type="ECO:0000259" key="14">
    <source>
        <dbReference type="Pfam" id="PF01292"/>
    </source>
</evidence>
<feature type="transmembrane region" description="Helical" evidence="13">
    <location>
        <begin position="88"/>
        <end position="110"/>
    </location>
</feature>
<dbReference type="GO" id="GO:0005886">
    <property type="term" value="C:plasma membrane"/>
    <property type="evidence" value="ECO:0007669"/>
    <property type="project" value="UniProtKB-SubCell"/>
</dbReference>